<reference evidence="2 3" key="1">
    <citation type="submission" date="2016-12" db="EMBL/GenBank/DDBJ databases">
        <title>The new phylogeny of genus Mycobacterium.</title>
        <authorList>
            <person name="Tortoli E."/>
            <person name="Trovato A."/>
            <person name="Cirillo D.M."/>
        </authorList>
    </citation>
    <scope>NUCLEOTIDE SEQUENCE [LARGE SCALE GENOMIC DNA]</scope>
    <source>
        <strain evidence="2 3">DSM 45130</strain>
    </source>
</reference>
<name>A0A1X0DGU7_9MYCO</name>
<dbReference type="InterPro" id="IPR036291">
    <property type="entry name" value="NAD(P)-bd_dom_sf"/>
</dbReference>
<keyword evidence="3" id="KW-1185">Reference proteome</keyword>
<dbReference type="OrthoDB" id="4029976at2"/>
<sequence>MAESHDVVVLGCGLMGSALARSFATRGYSTGTWNRTHERAEALAADGVMVRGQACRFRGGRRRALVTVGGSRPVWAGREPQAGGG</sequence>
<feature type="domain" description="6-phosphogluconate dehydrogenase NADP-binding" evidence="1">
    <location>
        <begin position="7"/>
        <end position="68"/>
    </location>
</feature>
<accession>A0A1X0DGU7</accession>
<dbReference type="GO" id="GO:0050661">
    <property type="term" value="F:NADP binding"/>
    <property type="evidence" value="ECO:0007669"/>
    <property type="project" value="InterPro"/>
</dbReference>
<evidence type="ECO:0000313" key="3">
    <source>
        <dbReference type="Proteomes" id="UP000192801"/>
    </source>
</evidence>
<dbReference type="Pfam" id="PF03446">
    <property type="entry name" value="NAD_binding_2"/>
    <property type="match status" value="1"/>
</dbReference>
<dbReference type="SUPFAM" id="SSF51735">
    <property type="entry name" value="NAD(P)-binding Rossmann-fold domains"/>
    <property type="match status" value="1"/>
</dbReference>
<dbReference type="AlphaFoldDB" id="A0A1X0DGU7"/>
<gene>
    <name evidence="2" type="ORF">BST26_07480</name>
</gene>
<dbReference type="STRING" id="444597.BST26_07480"/>
<evidence type="ECO:0000313" key="2">
    <source>
        <dbReference type="EMBL" id="ORA71614.1"/>
    </source>
</evidence>
<dbReference type="Proteomes" id="UP000192801">
    <property type="component" value="Unassembled WGS sequence"/>
</dbReference>
<dbReference type="Gene3D" id="3.40.50.720">
    <property type="entry name" value="NAD(P)-binding Rossmann-like Domain"/>
    <property type="match status" value="1"/>
</dbReference>
<comment type="caution">
    <text evidence="2">The sequence shown here is derived from an EMBL/GenBank/DDBJ whole genome shotgun (WGS) entry which is preliminary data.</text>
</comment>
<dbReference type="RefSeq" id="WP_083030145.1">
    <property type="nucleotide sequence ID" value="NZ_AP022618.1"/>
</dbReference>
<protein>
    <recommendedName>
        <fullName evidence="1">6-phosphogluconate dehydrogenase NADP-binding domain-containing protein</fullName>
    </recommendedName>
</protein>
<organism evidence="2 3">
    <name type="scientific">Mycolicibacterium insubricum</name>
    <dbReference type="NCBI Taxonomy" id="444597"/>
    <lineage>
        <taxon>Bacteria</taxon>
        <taxon>Bacillati</taxon>
        <taxon>Actinomycetota</taxon>
        <taxon>Actinomycetes</taxon>
        <taxon>Mycobacteriales</taxon>
        <taxon>Mycobacteriaceae</taxon>
        <taxon>Mycolicibacterium</taxon>
    </lineage>
</organism>
<evidence type="ECO:0000259" key="1">
    <source>
        <dbReference type="Pfam" id="PF03446"/>
    </source>
</evidence>
<dbReference type="InterPro" id="IPR006115">
    <property type="entry name" value="6PGDH_NADP-bd"/>
</dbReference>
<dbReference type="EMBL" id="MVHS01000012">
    <property type="protein sequence ID" value="ORA71614.1"/>
    <property type="molecule type" value="Genomic_DNA"/>
</dbReference>
<proteinExistence type="predicted"/>